<proteinExistence type="predicted"/>
<dbReference type="PANTHER" id="PTHR47893">
    <property type="entry name" value="REGULATORY PROTEIN PCHR"/>
    <property type="match status" value="1"/>
</dbReference>
<dbReference type="InterPro" id="IPR009057">
    <property type="entry name" value="Homeodomain-like_sf"/>
</dbReference>
<dbReference type="RefSeq" id="WP_393012702.1">
    <property type="nucleotide sequence ID" value="NZ_JAZAQF010000059.1"/>
</dbReference>
<sequence>MTITTSEQAAVELYQETAAQARHPDATDRYDRLLVYPAWLWEGYIREVELREGFEVQVHHYRLRDRWDAALAERAEWLSFHFHLSGQHQDTYTEVHNLEYALYGSGLAPKDWIIGTDRNPILEVHIWLSPQVFQSFAGQDGELPSALRHLVRPADQLYYTRVGKVSRAMQRVLWQIIRCPYQGITKRMFLESKALEAVMLVLADELQIQQEQPLTHGPAETWEDGAALANLKPDDIDRLHQARSILLRHLEQPPSLMTLAQQVGLNSRALKEGFRQVFGQPPFTYLHDHRLEQARQLLETGELKVSEVAAAVGFGDRSHFAKQFRTKFGINPKLYQAQRKKFC</sequence>
<keyword evidence="2" id="KW-0238">DNA-binding</keyword>
<dbReference type="Pfam" id="PF12833">
    <property type="entry name" value="HTH_18"/>
    <property type="match status" value="1"/>
</dbReference>
<dbReference type="InterPro" id="IPR020449">
    <property type="entry name" value="Tscrpt_reg_AraC-type_HTH"/>
</dbReference>
<name>A0ABW7CD82_9CYAN</name>
<reference evidence="6" key="1">
    <citation type="journal article" date="2024" name="Algal Res.">
        <title>Biochemical, toxicological and genomic investigation of a high-biomass producing Limnothrix strain isolated from Italian shallow drinking water reservoir.</title>
        <authorList>
            <person name="Simonazzi M."/>
            <person name="Shishido T.K."/>
            <person name="Delbaje E."/>
            <person name="Wahlsten M."/>
            <person name="Fewer D.P."/>
            <person name="Sivonen K."/>
            <person name="Pezzolesi L."/>
            <person name="Pistocchi R."/>
        </authorList>
    </citation>
    <scope>NUCLEOTIDE SEQUENCE [LARGE SCALE GENOMIC DNA]</scope>
    <source>
        <strain evidence="6">LRLZ20PSL1</strain>
    </source>
</reference>
<dbReference type="SMART" id="SM00342">
    <property type="entry name" value="HTH_ARAC"/>
    <property type="match status" value="1"/>
</dbReference>
<organism evidence="5 6">
    <name type="scientific">Limnothrix redekei LRLZ20PSL1</name>
    <dbReference type="NCBI Taxonomy" id="3112953"/>
    <lineage>
        <taxon>Bacteria</taxon>
        <taxon>Bacillati</taxon>
        <taxon>Cyanobacteriota</taxon>
        <taxon>Cyanophyceae</taxon>
        <taxon>Pseudanabaenales</taxon>
        <taxon>Pseudanabaenaceae</taxon>
        <taxon>Limnothrix</taxon>
    </lineage>
</organism>
<dbReference type="EMBL" id="JAZAQF010000059">
    <property type="protein sequence ID" value="MFG3817953.1"/>
    <property type="molecule type" value="Genomic_DNA"/>
</dbReference>
<dbReference type="PROSITE" id="PS01124">
    <property type="entry name" value="HTH_ARAC_FAMILY_2"/>
    <property type="match status" value="1"/>
</dbReference>
<dbReference type="PROSITE" id="PS00041">
    <property type="entry name" value="HTH_ARAC_FAMILY_1"/>
    <property type="match status" value="1"/>
</dbReference>
<keyword evidence="1" id="KW-0805">Transcription regulation</keyword>
<dbReference type="Proteomes" id="UP001604335">
    <property type="component" value="Unassembled WGS sequence"/>
</dbReference>
<evidence type="ECO:0000256" key="1">
    <source>
        <dbReference type="ARBA" id="ARBA00023015"/>
    </source>
</evidence>
<keyword evidence="3" id="KW-0804">Transcription</keyword>
<keyword evidence="6" id="KW-1185">Reference proteome</keyword>
<gene>
    <name evidence="5" type="ORF">VPK24_09925</name>
</gene>
<dbReference type="InterPro" id="IPR018062">
    <property type="entry name" value="HTH_AraC-typ_CS"/>
</dbReference>
<evidence type="ECO:0000259" key="4">
    <source>
        <dbReference type="PROSITE" id="PS01124"/>
    </source>
</evidence>
<feature type="domain" description="HTH araC/xylS-type" evidence="4">
    <location>
        <begin position="240"/>
        <end position="338"/>
    </location>
</feature>
<evidence type="ECO:0000313" key="5">
    <source>
        <dbReference type="EMBL" id="MFG3817953.1"/>
    </source>
</evidence>
<dbReference type="SUPFAM" id="SSF46689">
    <property type="entry name" value="Homeodomain-like"/>
    <property type="match status" value="2"/>
</dbReference>
<dbReference type="PRINTS" id="PR00032">
    <property type="entry name" value="HTHARAC"/>
</dbReference>
<accession>A0ABW7CD82</accession>
<dbReference type="Gene3D" id="1.10.10.60">
    <property type="entry name" value="Homeodomain-like"/>
    <property type="match status" value="2"/>
</dbReference>
<evidence type="ECO:0000256" key="2">
    <source>
        <dbReference type="ARBA" id="ARBA00023125"/>
    </source>
</evidence>
<dbReference type="PANTHER" id="PTHR47893:SF1">
    <property type="entry name" value="REGULATORY PROTEIN PCHR"/>
    <property type="match status" value="1"/>
</dbReference>
<comment type="caution">
    <text evidence="5">The sequence shown here is derived from an EMBL/GenBank/DDBJ whole genome shotgun (WGS) entry which is preliminary data.</text>
</comment>
<dbReference type="InterPro" id="IPR053142">
    <property type="entry name" value="PchR_regulatory_protein"/>
</dbReference>
<protein>
    <submittedName>
        <fullName evidence="5">AraC family transcriptional regulator</fullName>
    </submittedName>
</protein>
<evidence type="ECO:0000256" key="3">
    <source>
        <dbReference type="ARBA" id="ARBA00023163"/>
    </source>
</evidence>
<dbReference type="InterPro" id="IPR018060">
    <property type="entry name" value="HTH_AraC"/>
</dbReference>
<evidence type="ECO:0000313" key="6">
    <source>
        <dbReference type="Proteomes" id="UP001604335"/>
    </source>
</evidence>